<dbReference type="EMBL" id="BDDD01000830">
    <property type="protein sequence ID" value="GAV70638.1"/>
    <property type="molecule type" value="Genomic_DNA"/>
</dbReference>
<gene>
    <name evidence="1" type="ORF">CFOL_v3_14136</name>
</gene>
<feature type="non-terminal residue" evidence="1">
    <location>
        <position position="585"/>
    </location>
</feature>
<dbReference type="InterPro" id="IPR029044">
    <property type="entry name" value="Nucleotide-diphossugar_trans"/>
</dbReference>
<accession>A0A1Q3BRR6</accession>
<dbReference type="PANTHER" id="PTHR33604:SF3">
    <property type="entry name" value="OSJNBA0004B13.7 PROTEIN"/>
    <property type="match status" value="1"/>
</dbReference>
<dbReference type="Gene3D" id="3.90.550.10">
    <property type="entry name" value="Spore Coat Polysaccharide Biosynthesis Protein SpsA, Chain A"/>
    <property type="match status" value="1"/>
</dbReference>
<name>A0A1Q3BRR6_CEPFO</name>
<proteinExistence type="predicted"/>
<comment type="caution">
    <text evidence="1">The sequence shown here is derived from an EMBL/GenBank/DDBJ whole genome shotgun (WGS) entry which is preliminary data.</text>
</comment>
<organism evidence="1 2">
    <name type="scientific">Cephalotus follicularis</name>
    <name type="common">Albany pitcher plant</name>
    <dbReference type="NCBI Taxonomy" id="3775"/>
    <lineage>
        <taxon>Eukaryota</taxon>
        <taxon>Viridiplantae</taxon>
        <taxon>Streptophyta</taxon>
        <taxon>Embryophyta</taxon>
        <taxon>Tracheophyta</taxon>
        <taxon>Spermatophyta</taxon>
        <taxon>Magnoliopsida</taxon>
        <taxon>eudicotyledons</taxon>
        <taxon>Gunneridae</taxon>
        <taxon>Pentapetalae</taxon>
        <taxon>rosids</taxon>
        <taxon>fabids</taxon>
        <taxon>Oxalidales</taxon>
        <taxon>Cephalotaceae</taxon>
        <taxon>Cephalotus</taxon>
    </lineage>
</organism>
<dbReference type="FunCoup" id="A0A1Q3BRR6">
    <property type="interactions" value="1844"/>
</dbReference>
<dbReference type="PANTHER" id="PTHR33604">
    <property type="entry name" value="OSJNBA0004B13.7 PROTEIN"/>
    <property type="match status" value="1"/>
</dbReference>
<dbReference type="STRING" id="3775.A0A1Q3BRR6"/>
<reference evidence="2" key="1">
    <citation type="submission" date="2016-04" db="EMBL/GenBank/DDBJ databases">
        <title>Cephalotus genome sequencing.</title>
        <authorList>
            <person name="Fukushima K."/>
            <person name="Hasebe M."/>
            <person name="Fang X."/>
        </authorList>
    </citation>
    <scope>NUCLEOTIDE SEQUENCE [LARGE SCALE GENOMIC DNA]</scope>
    <source>
        <strain evidence="2">cv. St1</strain>
    </source>
</reference>
<evidence type="ECO:0000313" key="2">
    <source>
        <dbReference type="Proteomes" id="UP000187406"/>
    </source>
</evidence>
<sequence length="585" mass="67349">SLPALFLYTYYHSSYTYPNPQFTPHTNSSRTTTTTTTTHTFTLIIKVLIYNRLPSLARCLSSLANAHYHADPVHLHLYIRRNDTSHKLEDSNAILDLVDEFAWKFGNKLVHYRTNNVGLQSQWPTSDDEFLFVVVDDLEVSPLFYNFLRSLILNYHYNHSNFGPYIYGASLQRPRFIQGKHGNKIHVYSKTSFLVPVSLPLLFPKPWKEFRLWYDEHKSMCIKPIIDGIVTTGWYNKLGEKIWTPRFIKFIHSRGYFNIFTNFLHERALSVSHRDAGVKYGKTAGPDSQLLDETSLDFNLLEMQPLDNLKWYDICFREVVPRRVMKSLDGVGSVLRSIKKDETVLLVSLFGASEAIIRNLLCHFERPKIRNYILMGPHSDFLFDFARRGHPVVDVDQLFNSIKAYKSMEFQRSTAKLMKEVLVKAYIIKKCLEFSNHSLLLDGNILFVDGGPFIETVDSTYDFYTARSLELFFVGSSSSAPKIWGDDCLNEVASMVDKVALPEQSGNFLYIVRNVLKQKGARIKKNFGTKINMIDVNPSSLEIGKKMVYWSAEMGLDLIRKELEKMSMWVVDGDLSCMAVVCNQS</sequence>
<dbReference type="Proteomes" id="UP000187406">
    <property type="component" value="Unassembled WGS sequence"/>
</dbReference>
<keyword evidence="2" id="KW-1185">Reference proteome</keyword>
<dbReference type="SUPFAM" id="SSF53448">
    <property type="entry name" value="Nucleotide-diphospho-sugar transferases"/>
    <property type="match status" value="1"/>
</dbReference>
<dbReference type="AlphaFoldDB" id="A0A1Q3BRR6"/>
<protein>
    <submittedName>
        <fullName evidence="1">Uncharacterized protein</fullName>
    </submittedName>
</protein>
<dbReference type="InParanoid" id="A0A1Q3BRR6"/>
<dbReference type="OrthoDB" id="2020070at2759"/>
<evidence type="ECO:0000313" key="1">
    <source>
        <dbReference type="EMBL" id="GAV70638.1"/>
    </source>
</evidence>
<feature type="non-terminal residue" evidence="1">
    <location>
        <position position="1"/>
    </location>
</feature>